<dbReference type="EMBL" id="KY009685">
    <property type="protein sequence ID" value="AQQ80027.1"/>
    <property type="molecule type" value="Genomic_DNA"/>
</dbReference>
<dbReference type="RefSeq" id="YP_009345711.1">
    <property type="nucleotide sequence ID" value="NC_033778.1"/>
</dbReference>
<accession>A0A1S5YDF5</accession>
<gene>
    <name evidence="2" type="ORF">LbFV_ORF107</name>
</gene>
<protein>
    <submittedName>
        <fullName evidence="2">Uncharacterized protein</fullName>
    </submittedName>
</protein>
<evidence type="ECO:0000313" key="2">
    <source>
        <dbReference type="EMBL" id="AQQ80027.1"/>
    </source>
</evidence>
<proteinExistence type="predicted"/>
<name>A0A1S5YDF5_9VIRU</name>
<feature type="compositionally biased region" description="Low complexity" evidence="1">
    <location>
        <begin position="79"/>
        <end position="101"/>
    </location>
</feature>
<evidence type="ECO:0000256" key="1">
    <source>
        <dbReference type="SAM" id="MobiDB-lite"/>
    </source>
</evidence>
<feature type="region of interest" description="Disordered" evidence="1">
    <location>
        <begin position="67"/>
        <end position="110"/>
    </location>
</feature>
<feature type="compositionally biased region" description="Acidic residues" evidence="1">
    <location>
        <begin position="67"/>
        <end position="78"/>
    </location>
</feature>
<keyword evidence="3" id="KW-1185">Reference proteome</keyword>
<evidence type="ECO:0000313" key="3">
    <source>
        <dbReference type="Proteomes" id="UP000203066"/>
    </source>
</evidence>
<organism evidence="2 3">
    <name type="scientific">Leptopilina boulardi filamentous virus</name>
    <dbReference type="NCBI Taxonomy" id="552509"/>
    <lineage>
        <taxon>Viruses</taxon>
        <taxon>Viruses incertae sedis</taxon>
        <taxon>Naldaviricetes</taxon>
        <taxon>Lefavirales</taxon>
        <taxon>Filamentoviridae</taxon>
        <taxon>Alphafilamentovirus</taxon>
        <taxon>Alphafilamentovirus leboulardi</taxon>
    </lineage>
</organism>
<reference evidence="2 3" key="1">
    <citation type="journal article" date="2016" name="Genome Biol. Evol.">
        <title>Genome Sequencing of the Behavior Manipulating Virus LbFV Reveals a Possible New Virus Family.</title>
        <authorList>
            <person name="Lepetit D."/>
            <person name="Gillet B."/>
            <person name="Hughes S."/>
            <person name="Kraaijeveld K."/>
            <person name="Varaldi J."/>
        </authorList>
    </citation>
    <scope>NUCLEOTIDE SEQUENCE [LARGE SCALE GENOMIC DNA]</scope>
    <source>
        <strain evidence="2">Valence Gotheron</strain>
    </source>
</reference>
<dbReference type="Proteomes" id="UP000203066">
    <property type="component" value="Segment"/>
</dbReference>
<dbReference type="KEGG" id="vg:31050584"/>
<sequence>MEIKNIFENNDNIYTSEYEISCKFPLLYEEFILLKKHFHIYSEKYLLQKKKKNNDISLLNITKCNDNDDDDDDDDDDPNSTTNTTNTLNDKNINNDNDNNNDGGGDDDESLYKKKENQLRIENIFSLINESQQKIIYKIIDCSIVFFGVFKNDLYNIIYKKSREYEIKDSDIFIHVLQKYEKYKLIKRWSIYTNNIRISIEEQNELQLGSKKNFFLHIEKEYINEIIKEEFLYPTLETCMNKYNLLLDVCKNFDYIFDDIISITYFNRNYTHIQIPFILNKIKEINTRRNYLDITTSSRQPINVINEIKKKYIYISKKIDGIRYLALLTFDLCILIDCKSTLQRIKHNFNFNFNYLAYVEYENNMFYIIDILYLININPDETNFSPISILNSVNYINFLYVNNDYCNTITTTTTTTNTINNKNILKCNFFLTIERSFDNTLNDYFQCYEEYFKNQNLNYSSDGYLIYNEKKILKFKTITTIDLKVFFKDWLKDLLKIKQCFCIKNNIQNLIKGEITLLKKSPLNEILNYFLHEMLNNLLYYNTIKRKNILFKQSFPDFKILLTEKCNIYNLWYLNENNMISDIINQFIILEFNVDMVKKTLIFNKLRDKPNCNTFNYINNILITK</sequence>
<dbReference type="GeneID" id="31050584"/>